<accession>A0A6N4SR63</accession>
<sequence>MSPIIEQYILEAVKSFDTISEERKSVLKKISAYVQKKVSEGKAAELIYICTHNSRRSHLGQIWAKVAATYYGFNNVETYSGGTEATAFNPNAIKAIETIGFTVTNEDGKPNAVYSVQFGDAKIVIECFSKKYDDKANPKQGFCAVMTCTEADGACPYIDGAEVRVSTPYNDPKAFDETPHQDAKYLERSKQIATECLYVFSQIN</sequence>
<dbReference type="PANTHER" id="PTHR43428:SF1">
    <property type="entry name" value="ARSENATE REDUCTASE"/>
    <property type="match status" value="1"/>
</dbReference>
<organism evidence="1 2">
    <name type="scientific">Cytophaga hutchinsonii (strain ATCC 33406 / DSM 1761 / CIP 103989 / NBRC 15051 / NCIMB 9469 / D465)</name>
    <dbReference type="NCBI Taxonomy" id="269798"/>
    <lineage>
        <taxon>Bacteria</taxon>
        <taxon>Pseudomonadati</taxon>
        <taxon>Bacteroidota</taxon>
        <taxon>Cytophagia</taxon>
        <taxon>Cytophagales</taxon>
        <taxon>Cytophagaceae</taxon>
        <taxon>Cytophaga</taxon>
    </lineage>
</organism>
<reference evidence="1 2" key="1">
    <citation type="journal article" date="2007" name="Appl. Environ. Microbiol.">
        <title>Genome sequence of the cellulolytic gliding bacterium Cytophaga hutchinsonii.</title>
        <authorList>
            <person name="Xie G."/>
            <person name="Bruce D.C."/>
            <person name="Challacombe J.F."/>
            <person name="Chertkov O."/>
            <person name="Detter J.C."/>
            <person name="Gilna P."/>
            <person name="Han C.S."/>
            <person name="Lucas S."/>
            <person name="Misra M."/>
            <person name="Myers G.L."/>
            <person name="Richardson P."/>
            <person name="Tapia R."/>
            <person name="Thayer N."/>
            <person name="Thompson L.S."/>
            <person name="Brettin T.S."/>
            <person name="Henrissat B."/>
            <person name="Wilson D.B."/>
            <person name="McBride M.J."/>
        </authorList>
    </citation>
    <scope>NUCLEOTIDE SEQUENCE [LARGE SCALE GENOMIC DNA]</scope>
    <source>
        <strain evidence="2">ATCC 33406 / DSM 1761 / CIP 103989 / NBRC 15051 / NCIMB 9469 / D465</strain>
    </source>
</reference>
<dbReference type="SUPFAM" id="SSF52788">
    <property type="entry name" value="Phosphotyrosine protein phosphatases I"/>
    <property type="match status" value="1"/>
</dbReference>
<protein>
    <submittedName>
        <fullName evidence="1">Protein-tyrosine-phosphatase</fullName>
    </submittedName>
</protein>
<gene>
    <name evidence="1" type="ordered locus">CHU_1515</name>
</gene>
<dbReference type="Gene3D" id="3.40.50.2300">
    <property type="match status" value="1"/>
</dbReference>
<dbReference type="RefSeq" id="WP_011584901.1">
    <property type="nucleotide sequence ID" value="NC_008255.1"/>
</dbReference>
<dbReference type="PANTHER" id="PTHR43428">
    <property type="entry name" value="ARSENATE REDUCTASE"/>
    <property type="match status" value="1"/>
</dbReference>
<dbReference type="AlphaFoldDB" id="A0A6N4SR63"/>
<keyword evidence="2" id="KW-1185">Reference proteome</keyword>
<dbReference type="Proteomes" id="UP000001822">
    <property type="component" value="Chromosome"/>
</dbReference>
<evidence type="ECO:0000313" key="1">
    <source>
        <dbReference type="EMBL" id="ABG58786.1"/>
    </source>
</evidence>
<dbReference type="EMBL" id="CP000383">
    <property type="protein sequence ID" value="ABG58786.1"/>
    <property type="molecule type" value="Genomic_DNA"/>
</dbReference>
<dbReference type="OrthoDB" id="9793058at2"/>
<dbReference type="KEGG" id="chu:CHU_1515"/>
<evidence type="ECO:0000313" key="2">
    <source>
        <dbReference type="Proteomes" id="UP000001822"/>
    </source>
</evidence>
<name>A0A6N4SR63_CYTH3</name>
<proteinExistence type="predicted"/>
<dbReference type="InterPro" id="IPR036196">
    <property type="entry name" value="Ptyr_pPase_sf"/>
</dbReference>